<feature type="transmembrane region" description="Helical" evidence="11">
    <location>
        <begin position="649"/>
        <end position="671"/>
    </location>
</feature>
<dbReference type="GO" id="GO:0012505">
    <property type="term" value="C:endomembrane system"/>
    <property type="evidence" value="ECO:0007669"/>
    <property type="project" value="UniProtKB-SubCell"/>
</dbReference>
<dbReference type="GO" id="GO:0009833">
    <property type="term" value="P:plant-type primary cell wall biogenesis"/>
    <property type="evidence" value="ECO:0000318"/>
    <property type="project" value="GO_Central"/>
</dbReference>
<evidence type="ECO:0000256" key="8">
    <source>
        <dbReference type="PIRSR" id="PIRSR605150-1"/>
    </source>
</evidence>
<dbReference type="SMR" id="A0A251P7D7"/>
<dbReference type="InterPro" id="IPR029044">
    <property type="entry name" value="Nucleotide-diphossugar_trans"/>
</dbReference>
<dbReference type="STRING" id="3760.A0A251P7D7"/>
<feature type="binding site" evidence="9">
    <location>
        <position position="143"/>
    </location>
    <ligand>
        <name>UDP-alpha-D-glucose</name>
        <dbReference type="ChEBI" id="CHEBI:58885"/>
    </ligand>
</feature>
<dbReference type="Gene3D" id="3.90.550.10">
    <property type="entry name" value="Spore Coat Polysaccharide Biosynthesis Protein SpsA, Chain A"/>
    <property type="match status" value="1"/>
</dbReference>
<keyword evidence="6 11" id="KW-0472">Membrane</keyword>
<dbReference type="InterPro" id="IPR005150">
    <property type="entry name" value="Cellulose_synth"/>
</dbReference>
<evidence type="ECO:0000256" key="11">
    <source>
        <dbReference type="SAM" id="Phobius"/>
    </source>
</evidence>
<feature type="binding site" evidence="9">
    <location>
        <position position="114"/>
    </location>
    <ligand>
        <name>UDP-alpha-D-glucose</name>
        <dbReference type="ChEBI" id="CHEBI:58885"/>
    </ligand>
</feature>
<dbReference type="GO" id="GO:0005886">
    <property type="term" value="C:plasma membrane"/>
    <property type="evidence" value="ECO:0000318"/>
    <property type="project" value="GO_Central"/>
</dbReference>
<dbReference type="GO" id="GO:0016760">
    <property type="term" value="F:cellulose synthase (UDP-forming) activity"/>
    <property type="evidence" value="ECO:0007669"/>
    <property type="project" value="InterPro"/>
</dbReference>
<evidence type="ECO:0000313" key="12">
    <source>
        <dbReference type="EMBL" id="ONI07497.1"/>
    </source>
</evidence>
<evidence type="ECO:0000256" key="7">
    <source>
        <dbReference type="ARBA" id="ARBA00023316"/>
    </source>
</evidence>
<dbReference type="OrthoDB" id="72851at2759"/>
<dbReference type="SUPFAM" id="SSF53448">
    <property type="entry name" value="Nucleotide-diphospho-sugar transferases"/>
    <property type="match status" value="1"/>
</dbReference>
<keyword evidence="2" id="KW-0328">Glycosyltransferase</keyword>
<gene>
    <name evidence="12" type="ORF">PRUPE_5G124000</name>
</gene>
<evidence type="ECO:0000256" key="1">
    <source>
        <dbReference type="ARBA" id="ARBA00004127"/>
    </source>
</evidence>
<dbReference type="PANTHER" id="PTHR13301">
    <property type="entry name" value="X-BOX TRANSCRIPTION FACTOR-RELATED"/>
    <property type="match status" value="1"/>
</dbReference>
<evidence type="ECO:0000256" key="9">
    <source>
        <dbReference type="PIRSR" id="PIRSR605150-2"/>
    </source>
</evidence>
<evidence type="ECO:0000256" key="2">
    <source>
        <dbReference type="ARBA" id="ARBA00022676"/>
    </source>
</evidence>
<evidence type="ECO:0000313" key="13">
    <source>
        <dbReference type="Proteomes" id="UP000006882"/>
    </source>
</evidence>
<keyword evidence="4 11" id="KW-0812">Transmembrane</keyword>
<dbReference type="GO" id="GO:0071555">
    <property type="term" value="P:cell wall organization"/>
    <property type="evidence" value="ECO:0007669"/>
    <property type="project" value="UniProtKB-KW"/>
</dbReference>
<feature type="transmembrane region" description="Helical" evidence="11">
    <location>
        <begin position="559"/>
        <end position="582"/>
    </location>
</feature>
<evidence type="ECO:0000256" key="10">
    <source>
        <dbReference type="PIRSR" id="PIRSR605150-3"/>
    </source>
</evidence>
<keyword evidence="3" id="KW-0808">Transferase</keyword>
<dbReference type="Pfam" id="PF03552">
    <property type="entry name" value="Cellulose_synt"/>
    <property type="match status" value="2"/>
</dbReference>
<dbReference type="FunFam" id="3.90.550.10:FF:000135">
    <property type="entry name" value="Cellulose synthase-like protein G3"/>
    <property type="match status" value="1"/>
</dbReference>
<dbReference type="EMBL" id="CM007655">
    <property type="protein sequence ID" value="ONI07497.1"/>
    <property type="molecule type" value="Genomic_DNA"/>
</dbReference>
<reference evidence="12 13" key="1">
    <citation type="journal article" date="2013" name="Nat. Genet.">
        <title>The high-quality draft genome of peach (Prunus persica) identifies unique patterns of genetic diversity, domestication and genome evolution.</title>
        <authorList>
            <consortium name="International Peach Genome Initiative"/>
            <person name="Verde I."/>
            <person name="Abbott A.G."/>
            <person name="Scalabrin S."/>
            <person name="Jung S."/>
            <person name="Shu S."/>
            <person name="Marroni F."/>
            <person name="Zhebentyayeva T."/>
            <person name="Dettori M.T."/>
            <person name="Grimwood J."/>
            <person name="Cattonaro F."/>
            <person name="Zuccolo A."/>
            <person name="Rossini L."/>
            <person name="Jenkins J."/>
            <person name="Vendramin E."/>
            <person name="Meisel L.A."/>
            <person name="Decroocq V."/>
            <person name="Sosinski B."/>
            <person name="Prochnik S."/>
            <person name="Mitros T."/>
            <person name="Policriti A."/>
            <person name="Cipriani G."/>
            <person name="Dondini L."/>
            <person name="Ficklin S."/>
            <person name="Goodstein D.M."/>
            <person name="Xuan P."/>
            <person name="Del Fabbro C."/>
            <person name="Aramini V."/>
            <person name="Copetti D."/>
            <person name="Gonzalez S."/>
            <person name="Horner D.S."/>
            <person name="Falchi R."/>
            <person name="Lucas S."/>
            <person name="Mica E."/>
            <person name="Maldonado J."/>
            <person name="Lazzari B."/>
            <person name="Bielenberg D."/>
            <person name="Pirona R."/>
            <person name="Miculan M."/>
            <person name="Barakat A."/>
            <person name="Testolin R."/>
            <person name="Stella A."/>
            <person name="Tartarini S."/>
            <person name="Tonutti P."/>
            <person name="Arus P."/>
            <person name="Orellana A."/>
            <person name="Wells C."/>
            <person name="Main D."/>
            <person name="Vizzotto G."/>
            <person name="Silva H."/>
            <person name="Salamini F."/>
            <person name="Schmutz J."/>
            <person name="Morgante M."/>
            <person name="Rokhsar D.S."/>
        </authorList>
    </citation>
    <scope>NUCLEOTIDE SEQUENCE [LARGE SCALE GENOMIC DNA]</scope>
    <source>
        <strain evidence="13">cv. Nemared</strain>
    </source>
</reference>
<dbReference type="Gramene" id="ONI07497">
    <property type="protein sequence ID" value="ONI07497"/>
    <property type="gene ID" value="PRUPE_5G124000"/>
</dbReference>
<keyword evidence="7" id="KW-0961">Cell wall biogenesis/degradation</keyword>
<evidence type="ECO:0008006" key="14">
    <source>
        <dbReference type="Google" id="ProtNLM"/>
    </source>
</evidence>
<evidence type="ECO:0000256" key="5">
    <source>
        <dbReference type="ARBA" id="ARBA00022989"/>
    </source>
</evidence>
<feature type="transmembrane region" description="Helical" evidence="11">
    <location>
        <begin position="21"/>
        <end position="41"/>
    </location>
</feature>
<comment type="subcellular location">
    <subcellularLocation>
        <location evidence="1">Endomembrane system</location>
        <topology evidence="1">Multi-pass membrane protein</topology>
    </subcellularLocation>
</comment>
<sequence length="751" mass="85005">MSSNSHGLPLHTHKPSRRTTANRIFAVVYGCATLALLSHHALSLLNSTTLTSFFITLTFLISDSILAFMFATTQSFHMRPIYRKEFPENLRRVVKESDFPALDVFISTADPHKEPPMNVVNTALSVMAYDYPIQKVSVYVSDDGGSALTLFALMEAAKFASHWLPFCRKNNIVECSPEAYFAIDRDSHLSDQVENIKVMYKRMKARVKNVTERGKVAHEYITGEEEIQAFNKWTEEFTRQDHPTVIQVLLESNKDKDITGNLMPNLIYVSREKSKTSTHHFKAGALNVLLRVSAIMTNAPIILTLDCDMHSNDPQTARRALCYILDPEVRPKLGYVQFPQLFRGINKNDIYACEHKRLFQIDPMGMNGLSGSNHLGTGCFFTRRAFFGGPSNFLPPEIPQLSPNNLVDKHIWSSEVMELAYCVAACNYENNTNWGLKIGVRYGSLVEDYFTGYRLQCEGWKSIFCHPDRAAFYGDIPINLVEVLNQNKRWAIGLLEVAFSKFSPITFGTRAMGPLMGLAYAHSGFWPIWSVPITSYAFLPQLTLLNGVTIFPKVSEPWFLLYVYLFLGAYIQDFLDFVLAGGTFYRWWNDQRMWIIRGLSSYLFGLIEFLLKYSGISTHGFNLTSKVLDEDQRKRYEQGTMEFGVPSPLFVPLTMAAIVNLVAFAWGHIEVFRGNNNNNLEGLFVQMFIAGFGVVNCIPIYEAIIFRSDGGKIPRKTSVVATFLVFLLYLAAHVTLRNSAAKSVFCQSTIL</sequence>
<dbReference type="Proteomes" id="UP000006882">
    <property type="component" value="Chromosome G5"/>
</dbReference>
<feature type="transmembrane region" description="Helical" evidence="11">
    <location>
        <begin position="683"/>
        <end position="706"/>
    </location>
</feature>
<evidence type="ECO:0000256" key="3">
    <source>
        <dbReference type="ARBA" id="ARBA00022679"/>
    </source>
</evidence>
<feature type="transmembrane region" description="Helical" evidence="11">
    <location>
        <begin position="518"/>
        <end position="539"/>
    </location>
</feature>
<proteinExistence type="predicted"/>
<feature type="binding site" evidence="10">
    <location>
        <position position="282"/>
    </location>
    <ligand>
        <name>Mn(2+)</name>
        <dbReference type="ChEBI" id="CHEBI:29035"/>
    </ligand>
</feature>
<protein>
    <recommendedName>
        <fullName evidence="14">Cellulose synthase-like protein G3</fullName>
    </recommendedName>
</protein>
<keyword evidence="5 11" id="KW-1133">Transmembrane helix</keyword>
<evidence type="ECO:0000256" key="6">
    <source>
        <dbReference type="ARBA" id="ARBA00023136"/>
    </source>
</evidence>
<name>A0A251P7D7_PRUPE</name>
<feature type="active site" evidence="8">
    <location>
        <position position="143"/>
    </location>
</feature>
<feature type="transmembrane region" description="Helical" evidence="11">
    <location>
        <begin position="594"/>
        <end position="611"/>
    </location>
</feature>
<feature type="active site" evidence="8">
    <location>
        <position position="448"/>
    </location>
</feature>
<keyword evidence="13" id="KW-1185">Reference proteome</keyword>
<dbReference type="GO" id="GO:0016759">
    <property type="term" value="F:cellulose synthase activity"/>
    <property type="evidence" value="ECO:0000318"/>
    <property type="project" value="GO_Central"/>
</dbReference>
<dbReference type="AlphaFoldDB" id="A0A251P7D7"/>
<organism evidence="12 13">
    <name type="scientific">Prunus persica</name>
    <name type="common">Peach</name>
    <name type="synonym">Amygdalus persica</name>
    <dbReference type="NCBI Taxonomy" id="3760"/>
    <lineage>
        <taxon>Eukaryota</taxon>
        <taxon>Viridiplantae</taxon>
        <taxon>Streptophyta</taxon>
        <taxon>Embryophyta</taxon>
        <taxon>Tracheophyta</taxon>
        <taxon>Spermatophyta</taxon>
        <taxon>Magnoliopsida</taxon>
        <taxon>eudicotyledons</taxon>
        <taxon>Gunneridae</taxon>
        <taxon>Pentapetalae</taxon>
        <taxon>rosids</taxon>
        <taxon>fabids</taxon>
        <taxon>Rosales</taxon>
        <taxon>Rosaceae</taxon>
        <taxon>Amygdaloideae</taxon>
        <taxon>Amygdaleae</taxon>
        <taxon>Prunus</taxon>
    </lineage>
</organism>
<feature type="transmembrane region" description="Helical" evidence="11">
    <location>
        <begin position="718"/>
        <end position="736"/>
    </location>
</feature>
<accession>A0A251P7D7</accession>
<feature type="binding site" evidence="9">
    <location>
        <position position="113"/>
    </location>
    <ligand>
        <name>UDP-alpha-D-glucose</name>
        <dbReference type="ChEBI" id="CHEBI:58885"/>
    </ligand>
</feature>
<dbReference type="GO" id="GO:0030244">
    <property type="term" value="P:cellulose biosynthetic process"/>
    <property type="evidence" value="ECO:0000318"/>
    <property type="project" value="GO_Central"/>
</dbReference>
<feature type="binding site" evidence="9">
    <location>
        <position position="107"/>
    </location>
    <ligand>
        <name>UDP-alpha-D-glucose</name>
        <dbReference type="ChEBI" id="CHEBI:58885"/>
    </ligand>
</feature>
<evidence type="ECO:0000256" key="4">
    <source>
        <dbReference type="ARBA" id="ARBA00022692"/>
    </source>
</evidence>
<feature type="binding site" evidence="10">
    <location>
        <position position="306"/>
    </location>
    <ligand>
        <name>Mn(2+)</name>
        <dbReference type="ChEBI" id="CHEBI:29035"/>
    </ligand>
</feature>
<feature type="transmembrane region" description="Helical" evidence="11">
    <location>
        <begin position="53"/>
        <end position="73"/>
    </location>
</feature>